<dbReference type="Gene3D" id="3.20.110.20">
    <property type="match status" value="1"/>
</dbReference>
<dbReference type="RefSeq" id="WP_167695569.1">
    <property type="nucleotide sequence ID" value="NZ_CP118181.1"/>
</dbReference>
<sequence length="611" mass="70367">MSIKQIILTIHHELPLGVDEETLSHFYEREIRPFIRLFYARQEWSFTHYLCGETLQWLKAYHNEAISAMNELVSRKQMEILGGAYYASFIPLLSPQDRTAQMVEMALALREYFGKKPHGAYLNGDVWEPSLVHSLKTGDLHYTFVDRCRFNASGILSPGELFLTEEMGKTLWVFPFERLNLDAEVDAEVQRILDLPCDGDGLLSLVSDGRDVVALERILNALQAKGVQFTLPSKILTRYKTLSKPIKRVYLPASTGVVFDTKSDFYRNELFNQFSIRLFHAKSIHTALSVRQIKRDKSRKHIAIQSVLRAQNHQFYWHRRYGGFLNAQAREKAMHHLLQADQIVREAEAINYGLVRADFDMDGLDEVLYQSALSNAFVHARGAVLFAWDFFPSGISLLNVFAKDHLAGYSRAFHDFFYPQVFSYRDWNEPIAEPFHAEFAQSVYELVELKMGGNQAKYALEKNIDETLLLLEKEFRFHASYLEVRYVLSNHALGHVSRKFGVELNFSLDASMKCFSKHGELAPDSYEEISYIDMISEEKRIKISISFSHPITLWRKTLTTAFSGREEHQGVAILILLPVELPPASEQRLDIVMRLELFEKDSNLLSAKEIN</sequence>
<dbReference type="InterPro" id="IPR011013">
    <property type="entry name" value="Gal_mutarotase_sf_dom"/>
</dbReference>
<dbReference type="InterPro" id="IPR015179">
    <property type="entry name" value="A-amylase/a-glucTrfase_C"/>
</dbReference>
<evidence type="ECO:0000313" key="5">
    <source>
        <dbReference type="EMBL" id="NIZ69480.1"/>
    </source>
</evidence>
<proteinExistence type="inferred from homology"/>
<dbReference type="InterPro" id="IPR014718">
    <property type="entry name" value="GH-type_carb-bd"/>
</dbReference>
<dbReference type="Pfam" id="PF09095">
    <property type="entry name" value="AmyA-gluTrfs_C"/>
    <property type="match status" value="1"/>
</dbReference>
<comment type="similarity">
    <text evidence="1">Belongs to the glycosyl hydrolase 57 family.</text>
</comment>
<dbReference type="GO" id="GO:0030246">
    <property type="term" value="F:carbohydrate binding"/>
    <property type="evidence" value="ECO:0007669"/>
    <property type="project" value="InterPro"/>
</dbReference>
<dbReference type="PANTHER" id="PTHR41695">
    <property type="entry name" value="1,4-ALPHA-GLUCAN BRANCHING ENZYME RV3031-RELATED"/>
    <property type="match status" value="1"/>
</dbReference>
<keyword evidence="2" id="KW-0119">Carbohydrate metabolism</keyword>
<dbReference type="InterPro" id="IPR040042">
    <property type="entry name" value="Branching_enz_MT3115-like"/>
</dbReference>
<feature type="domain" description="Glycoside hydrolase family 57 N-terminal" evidence="3">
    <location>
        <begin position="21"/>
        <end position="160"/>
    </location>
</feature>
<keyword evidence="6" id="KW-1185">Reference proteome</keyword>
<dbReference type="GO" id="GO:0030979">
    <property type="term" value="P:alpha-glucan biosynthetic process"/>
    <property type="evidence" value="ECO:0007669"/>
    <property type="project" value="InterPro"/>
</dbReference>
<dbReference type="EMBL" id="JAATLM010000001">
    <property type="protein sequence ID" value="NIZ69480.1"/>
    <property type="molecule type" value="Genomic_DNA"/>
</dbReference>
<evidence type="ECO:0000259" key="3">
    <source>
        <dbReference type="Pfam" id="PF03065"/>
    </source>
</evidence>
<organism evidence="5 6">
    <name type="scientific">Entomospira culicis</name>
    <dbReference type="NCBI Taxonomy" id="2719989"/>
    <lineage>
        <taxon>Bacteria</taxon>
        <taxon>Pseudomonadati</taxon>
        <taxon>Spirochaetota</taxon>
        <taxon>Spirochaetia</taxon>
        <taxon>Spirochaetales</taxon>
        <taxon>Spirochaetaceae</taxon>
        <taxon>Entomospira</taxon>
    </lineage>
</organism>
<dbReference type="GO" id="GO:0005576">
    <property type="term" value="C:extracellular region"/>
    <property type="evidence" value="ECO:0007669"/>
    <property type="project" value="TreeGrafter"/>
</dbReference>
<gene>
    <name evidence="5" type="ORF">HCT48_04535</name>
</gene>
<dbReference type="InterPro" id="IPR011330">
    <property type="entry name" value="Glyco_hydro/deAcase_b/a-brl"/>
</dbReference>
<accession>A0A968GIV4</accession>
<comment type="caution">
    <text evidence="5">The sequence shown here is derived from an EMBL/GenBank/DDBJ whole genome shotgun (WGS) entry which is preliminary data.</text>
</comment>
<protein>
    <submittedName>
        <fullName evidence="5">DUF1926 domain-containing protein</fullName>
    </submittedName>
</protein>
<dbReference type="PANTHER" id="PTHR41695:SF1">
    <property type="entry name" value="1,4-ALPHA-GLUCAN BRANCHING ENZYME TK1436"/>
    <property type="match status" value="1"/>
</dbReference>
<evidence type="ECO:0000256" key="1">
    <source>
        <dbReference type="ARBA" id="ARBA00006821"/>
    </source>
</evidence>
<evidence type="ECO:0000259" key="4">
    <source>
        <dbReference type="Pfam" id="PF09095"/>
    </source>
</evidence>
<feature type="domain" description="Alpha-amylase/4-alpha-glucanotransferase C-terminal" evidence="4">
    <location>
        <begin position="413"/>
        <end position="589"/>
    </location>
</feature>
<name>A0A968GIV4_9SPIO</name>
<reference evidence="5" key="1">
    <citation type="submission" date="2020-03" db="EMBL/GenBank/DDBJ databases">
        <title>Spirochaetal bacteria isolated from arthropods constitute a novel genus Entomospira genus novum within the order Spirochaetales.</title>
        <authorList>
            <person name="Grana-Miraglia L."/>
            <person name="Sikutova S."/>
            <person name="Fingerle V."/>
            <person name="Sing A."/>
            <person name="Castillo-Ramirez S."/>
            <person name="Margos G."/>
            <person name="Rudolf I."/>
        </authorList>
    </citation>
    <scope>NUCLEOTIDE SEQUENCE</scope>
    <source>
        <strain evidence="5">BR149</strain>
    </source>
</reference>
<evidence type="ECO:0000313" key="6">
    <source>
        <dbReference type="Proteomes" id="UP000778951"/>
    </source>
</evidence>
<dbReference type="SUPFAM" id="SSF88713">
    <property type="entry name" value="Glycoside hydrolase/deacetylase"/>
    <property type="match status" value="1"/>
</dbReference>
<dbReference type="GO" id="GO:0003844">
    <property type="term" value="F:1,4-alpha-glucan branching enzyme activity"/>
    <property type="evidence" value="ECO:0007669"/>
    <property type="project" value="InterPro"/>
</dbReference>
<dbReference type="AlphaFoldDB" id="A0A968GIV4"/>
<evidence type="ECO:0000256" key="2">
    <source>
        <dbReference type="ARBA" id="ARBA00023277"/>
    </source>
</evidence>
<dbReference type="Pfam" id="PF03065">
    <property type="entry name" value="Glyco_hydro_57"/>
    <property type="match status" value="1"/>
</dbReference>
<dbReference type="Gene3D" id="2.70.98.10">
    <property type="match status" value="2"/>
</dbReference>
<dbReference type="SUPFAM" id="SSF74650">
    <property type="entry name" value="Galactose mutarotase-like"/>
    <property type="match status" value="1"/>
</dbReference>
<dbReference type="InterPro" id="IPR004300">
    <property type="entry name" value="Glyco_hydro_57_N"/>
</dbReference>
<dbReference type="Proteomes" id="UP000778951">
    <property type="component" value="Unassembled WGS sequence"/>
</dbReference>